<organism evidence="2">
    <name type="scientific">Serpula lacrymans var. lacrymans (strain S7.3)</name>
    <name type="common">Dry rot fungus</name>
    <dbReference type="NCBI Taxonomy" id="936435"/>
    <lineage>
        <taxon>Eukaryota</taxon>
        <taxon>Fungi</taxon>
        <taxon>Dikarya</taxon>
        <taxon>Basidiomycota</taxon>
        <taxon>Agaricomycotina</taxon>
        <taxon>Agaricomycetes</taxon>
        <taxon>Agaricomycetidae</taxon>
        <taxon>Boletales</taxon>
        <taxon>Coniophorineae</taxon>
        <taxon>Serpulaceae</taxon>
        <taxon>Serpula</taxon>
    </lineage>
</organism>
<dbReference type="Proteomes" id="UP000008063">
    <property type="component" value="Unassembled WGS sequence"/>
</dbReference>
<keyword evidence="2" id="KW-1185">Reference proteome</keyword>
<dbReference type="InParanoid" id="F8Q0D3"/>
<reference evidence="2" key="1">
    <citation type="journal article" date="2011" name="Science">
        <title>The plant cell wall-decomposing machinery underlies the functional diversity of forest fungi.</title>
        <authorList>
            <person name="Eastwood D.C."/>
            <person name="Floudas D."/>
            <person name="Binder M."/>
            <person name="Majcherczyk A."/>
            <person name="Schneider P."/>
            <person name="Aerts A."/>
            <person name="Asiegbu F.O."/>
            <person name="Baker S.E."/>
            <person name="Barry K."/>
            <person name="Bendiksby M."/>
            <person name="Blumentritt M."/>
            <person name="Coutinho P.M."/>
            <person name="Cullen D."/>
            <person name="de Vries R.P."/>
            <person name="Gathman A."/>
            <person name="Goodell B."/>
            <person name="Henrissat B."/>
            <person name="Ihrmark K."/>
            <person name="Kauserud H."/>
            <person name="Kohler A."/>
            <person name="LaButti K."/>
            <person name="Lapidus A."/>
            <person name="Lavin J.L."/>
            <person name="Lee Y.-H."/>
            <person name="Lindquist E."/>
            <person name="Lilly W."/>
            <person name="Lucas S."/>
            <person name="Morin E."/>
            <person name="Murat C."/>
            <person name="Oguiza J.A."/>
            <person name="Park J."/>
            <person name="Pisabarro A.G."/>
            <person name="Riley R."/>
            <person name="Rosling A."/>
            <person name="Salamov A."/>
            <person name="Schmidt O."/>
            <person name="Schmutz J."/>
            <person name="Skrede I."/>
            <person name="Stenlid J."/>
            <person name="Wiebenga A."/>
            <person name="Xie X."/>
            <person name="Kuees U."/>
            <person name="Hibbett D.S."/>
            <person name="Hoffmeister D."/>
            <person name="Hoegberg N."/>
            <person name="Martin F."/>
            <person name="Grigoriev I.V."/>
            <person name="Watkinson S.C."/>
        </authorList>
    </citation>
    <scope>NUCLEOTIDE SEQUENCE [LARGE SCALE GENOMIC DNA]</scope>
    <source>
        <strain evidence="2">strain S7.3</strain>
    </source>
</reference>
<dbReference type="EMBL" id="GL945481">
    <property type="protein sequence ID" value="EGN98583.1"/>
    <property type="molecule type" value="Genomic_DNA"/>
</dbReference>
<evidence type="ECO:0000313" key="2">
    <source>
        <dbReference type="Proteomes" id="UP000008063"/>
    </source>
</evidence>
<proteinExistence type="predicted"/>
<dbReference type="HOGENOM" id="CLU_970326_0_0_1"/>
<gene>
    <name evidence="1" type="ORF">SERLA73DRAFT_153591</name>
</gene>
<accession>F8Q0D3</accession>
<dbReference type="STRING" id="936435.F8Q0D3"/>
<name>F8Q0D3_SERL3</name>
<evidence type="ECO:0000313" key="1">
    <source>
        <dbReference type="EMBL" id="EGN98583.1"/>
    </source>
</evidence>
<sequence length="287" mass="32057">MQRTRIWIHQLVTQLAPNTQNQRFSESDISFFGLQFFGREAQSGFLEGSRTRRTSRATPFGAGSEVDRCSCWLEDASSVTWLVDDIARDAIGFLREHIPRKNSQGRILYSIHTEDVAKAVSNLTRQRDAILELHVADLEDATTLLFDADIDMTDVTSSASVKRLVGIVGRLPLAIVQAAAFMKQSKQSIVQPLQIYKNSELKTQVFLTFPPRYNSLSSNVGDSDLHLSESISVSQLSEVAFILDPESIPVNQVLVEGAKKMLEKSPQSMSYDSVQEVESAIAELKRY</sequence>
<dbReference type="AlphaFoldDB" id="F8Q0D3"/>
<protein>
    <submittedName>
        <fullName evidence="1">Uncharacterized protein</fullName>
    </submittedName>
</protein>